<evidence type="ECO:0000313" key="4">
    <source>
        <dbReference type="EMBL" id="GGH36690.1"/>
    </source>
</evidence>
<sequence length="311" mass="33480">MVPTRIRARTAGPFDPAIPLIDERPRRIGRREFDFARRAVVMAIVNRTPDSFHDRGRDFRLDRAVEASLRAVSEGAEWVDIGGVPFGRGPAVSEQEELDRVVPTVEAVAAATDAVVSVDTTRAAVAAAAIAAGASVINDTSGFWDPQMPATVARGGAAVVLTHSLNPPRSEPVKPEYDDVVEAVVDRLRSLVERATEAGIPPDRLIVDPGHDLNKNTRHSLELIRRLPEVVALGHPTLVALSHKDFVGETLDRPRGERLPGSLAAATACVLAGARIVRAHDVRPTVDAVRMAEAVLGIREPALVWHNNGQN</sequence>
<dbReference type="AlphaFoldDB" id="A0A917IE56"/>
<keyword evidence="2" id="KW-0808">Transferase</keyword>
<comment type="cofactor">
    <cofactor evidence="2">
        <name>Mg(2+)</name>
        <dbReference type="ChEBI" id="CHEBI:18420"/>
    </cofactor>
</comment>
<dbReference type="PANTHER" id="PTHR20941:SF8">
    <property type="entry name" value="INACTIVE DIHYDROPTEROATE SYNTHASE 2"/>
    <property type="match status" value="1"/>
</dbReference>
<dbReference type="Proteomes" id="UP000657592">
    <property type="component" value="Unassembled WGS sequence"/>
</dbReference>
<comment type="function">
    <text evidence="2">Catalyzes the condensation of para-aminobenzoate (pABA) with 6-hydroxymethyl-7,8-dihydropterin diphosphate (DHPt-PP) to form 7,8-dihydropteroate (H2Pte), the immediate precursor of folate derivatives.</text>
</comment>
<dbReference type="EC" id="2.5.1.15" evidence="2"/>
<organism evidence="4 5">
    <name type="scientific">Microbacterium album</name>
    <dbReference type="NCBI Taxonomy" id="2053191"/>
    <lineage>
        <taxon>Bacteria</taxon>
        <taxon>Bacillati</taxon>
        <taxon>Actinomycetota</taxon>
        <taxon>Actinomycetes</taxon>
        <taxon>Micrococcales</taxon>
        <taxon>Microbacteriaceae</taxon>
        <taxon>Microbacterium</taxon>
    </lineage>
</organism>
<evidence type="ECO:0000259" key="3">
    <source>
        <dbReference type="PROSITE" id="PS50972"/>
    </source>
</evidence>
<evidence type="ECO:0000256" key="2">
    <source>
        <dbReference type="RuleBase" id="RU361205"/>
    </source>
</evidence>
<keyword evidence="2" id="KW-0289">Folate biosynthesis</keyword>
<keyword evidence="2" id="KW-0460">Magnesium</keyword>
<comment type="caution">
    <text evidence="4">The sequence shown here is derived from an EMBL/GenBank/DDBJ whole genome shotgun (WGS) entry which is preliminary data.</text>
</comment>
<evidence type="ECO:0000256" key="1">
    <source>
        <dbReference type="ARBA" id="ARBA00009503"/>
    </source>
</evidence>
<dbReference type="NCBIfam" id="TIGR01496">
    <property type="entry name" value="DHPS"/>
    <property type="match status" value="1"/>
</dbReference>
<dbReference type="PROSITE" id="PS50972">
    <property type="entry name" value="PTERIN_BINDING"/>
    <property type="match status" value="1"/>
</dbReference>
<dbReference type="EMBL" id="BMJY01000002">
    <property type="protein sequence ID" value="GGH36690.1"/>
    <property type="molecule type" value="Genomic_DNA"/>
</dbReference>
<dbReference type="InterPro" id="IPR011005">
    <property type="entry name" value="Dihydropteroate_synth-like_sf"/>
</dbReference>
<dbReference type="Pfam" id="PF00809">
    <property type="entry name" value="Pterin_bind"/>
    <property type="match status" value="1"/>
</dbReference>
<dbReference type="GO" id="GO:0046872">
    <property type="term" value="F:metal ion binding"/>
    <property type="evidence" value="ECO:0007669"/>
    <property type="project" value="UniProtKB-KW"/>
</dbReference>
<dbReference type="InterPro" id="IPR006390">
    <property type="entry name" value="DHP_synth_dom"/>
</dbReference>
<dbReference type="Gene3D" id="3.20.20.20">
    <property type="entry name" value="Dihydropteroate synthase-like"/>
    <property type="match status" value="1"/>
</dbReference>
<dbReference type="GO" id="GO:0004156">
    <property type="term" value="F:dihydropteroate synthase activity"/>
    <property type="evidence" value="ECO:0007669"/>
    <property type="project" value="UniProtKB-EC"/>
</dbReference>
<comment type="pathway">
    <text evidence="2">Cofactor biosynthesis; tetrahydrofolate biosynthesis; 7,8-dihydrofolate from 2-amino-4-hydroxy-6-hydroxymethyl-7,8-dihydropteridine diphosphate and 4-aminobenzoate: step 1/2.</text>
</comment>
<reference evidence="4" key="2">
    <citation type="submission" date="2020-09" db="EMBL/GenBank/DDBJ databases">
        <authorList>
            <person name="Sun Q."/>
            <person name="Zhou Y."/>
        </authorList>
    </citation>
    <scope>NUCLEOTIDE SEQUENCE</scope>
    <source>
        <strain evidence="4">CGMCC 1.15794</strain>
    </source>
</reference>
<dbReference type="InterPro" id="IPR045031">
    <property type="entry name" value="DHP_synth-like"/>
</dbReference>
<dbReference type="InterPro" id="IPR000489">
    <property type="entry name" value="Pterin-binding_dom"/>
</dbReference>
<name>A0A917IE56_9MICO</name>
<dbReference type="SUPFAM" id="SSF51717">
    <property type="entry name" value="Dihydropteroate synthetase-like"/>
    <property type="match status" value="1"/>
</dbReference>
<feature type="domain" description="Pterin-binding" evidence="3">
    <location>
        <begin position="39"/>
        <end position="290"/>
    </location>
</feature>
<accession>A0A917IE56</accession>
<dbReference type="GO" id="GO:0005829">
    <property type="term" value="C:cytosol"/>
    <property type="evidence" value="ECO:0007669"/>
    <property type="project" value="TreeGrafter"/>
</dbReference>
<protein>
    <recommendedName>
        <fullName evidence="2">Dihydropteroate synthase</fullName>
        <shortName evidence="2">DHPS</shortName>
        <ecNumber evidence="2">2.5.1.15</ecNumber>
    </recommendedName>
    <alternativeName>
        <fullName evidence="2">Dihydropteroate pyrophosphorylase</fullName>
    </alternativeName>
</protein>
<proteinExistence type="inferred from homology"/>
<comment type="similarity">
    <text evidence="1 2">Belongs to the DHPS family.</text>
</comment>
<keyword evidence="5" id="KW-1185">Reference proteome</keyword>
<reference evidence="4" key="1">
    <citation type="journal article" date="2014" name="Int. J. Syst. Evol. Microbiol.">
        <title>Complete genome sequence of Corynebacterium casei LMG S-19264T (=DSM 44701T), isolated from a smear-ripened cheese.</title>
        <authorList>
            <consortium name="US DOE Joint Genome Institute (JGI-PGF)"/>
            <person name="Walter F."/>
            <person name="Albersmeier A."/>
            <person name="Kalinowski J."/>
            <person name="Ruckert C."/>
        </authorList>
    </citation>
    <scope>NUCLEOTIDE SEQUENCE</scope>
    <source>
        <strain evidence="4">CGMCC 1.15794</strain>
    </source>
</reference>
<dbReference type="PROSITE" id="PS00792">
    <property type="entry name" value="DHPS_1"/>
    <property type="match status" value="1"/>
</dbReference>
<dbReference type="GO" id="GO:0046656">
    <property type="term" value="P:folic acid biosynthetic process"/>
    <property type="evidence" value="ECO:0007669"/>
    <property type="project" value="UniProtKB-KW"/>
</dbReference>
<evidence type="ECO:0000313" key="5">
    <source>
        <dbReference type="Proteomes" id="UP000657592"/>
    </source>
</evidence>
<dbReference type="PANTHER" id="PTHR20941">
    <property type="entry name" value="FOLATE SYNTHESIS PROTEINS"/>
    <property type="match status" value="1"/>
</dbReference>
<keyword evidence="2" id="KW-0479">Metal-binding</keyword>
<gene>
    <name evidence="4" type="ORF">GCM10010921_06020</name>
</gene>